<dbReference type="AlphaFoldDB" id="A0A0F8W6Z8"/>
<comment type="caution">
    <text evidence="1">The sequence shown here is derived from an EMBL/GenBank/DDBJ whole genome shotgun (WGS) entry which is preliminary data.</text>
</comment>
<reference evidence="1" key="1">
    <citation type="journal article" date="2015" name="Nature">
        <title>Complex archaea that bridge the gap between prokaryotes and eukaryotes.</title>
        <authorList>
            <person name="Spang A."/>
            <person name="Saw J.H."/>
            <person name="Jorgensen S.L."/>
            <person name="Zaremba-Niedzwiedzka K."/>
            <person name="Martijn J."/>
            <person name="Lind A.E."/>
            <person name="van Eijk R."/>
            <person name="Schleper C."/>
            <person name="Guy L."/>
            <person name="Ettema T.J."/>
        </authorList>
    </citation>
    <scope>NUCLEOTIDE SEQUENCE</scope>
</reference>
<organism evidence="1">
    <name type="scientific">marine sediment metagenome</name>
    <dbReference type="NCBI Taxonomy" id="412755"/>
    <lineage>
        <taxon>unclassified sequences</taxon>
        <taxon>metagenomes</taxon>
        <taxon>ecological metagenomes</taxon>
    </lineage>
</organism>
<name>A0A0F8W6Z8_9ZZZZ</name>
<evidence type="ECO:0000313" key="1">
    <source>
        <dbReference type="EMBL" id="KKK52408.1"/>
    </source>
</evidence>
<proteinExistence type="predicted"/>
<gene>
    <name evidence="1" type="ORF">LCGC14_3105190</name>
</gene>
<accession>A0A0F8W6Z8</accession>
<feature type="non-terminal residue" evidence="1">
    <location>
        <position position="39"/>
    </location>
</feature>
<dbReference type="EMBL" id="LAZR01067026">
    <property type="protein sequence ID" value="KKK52408.1"/>
    <property type="molecule type" value="Genomic_DNA"/>
</dbReference>
<sequence>MMNIGNNCKNCGKNAFIAKIINEGEEIPTTLITKEGIYC</sequence>
<protein>
    <submittedName>
        <fullName evidence="1">Uncharacterized protein</fullName>
    </submittedName>
</protein>